<dbReference type="RefSeq" id="WP_012676286.1">
    <property type="nucleotide sequence ID" value="NC_012440.1"/>
</dbReference>
<evidence type="ECO:0000256" key="2">
    <source>
        <dbReference type="ARBA" id="ARBA00011901"/>
    </source>
</evidence>
<reference evidence="5 6" key="1">
    <citation type="journal article" date="2009" name="J. Bacteriol.">
        <title>Complete and draft genome sequences of six members of the Aquificales.</title>
        <authorList>
            <person name="Reysenbach A.L."/>
            <person name="Hamamura N."/>
            <person name="Podar M."/>
            <person name="Griffiths E."/>
            <person name="Ferreira S."/>
            <person name="Hochstein R."/>
            <person name="Heidelberg J."/>
            <person name="Johnson J."/>
            <person name="Mead D."/>
            <person name="Pohorille A."/>
            <person name="Sarmiento M."/>
            <person name="Schweighofer K."/>
            <person name="Seshadri R."/>
            <person name="Voytek M.A."/>
        </authorList>
    </citation>
    <scope>NUCLEOTIDE SEQUENCE [LARGE SCALE GENOMIC DNA]</scope>
    <source>
        <strain evidence="6">DSM 14350 / EX-H1</strain>
    </source>
</reference>
<sequence>MVRIFIVFFMLFNLAYAFQVRTGEHKQFYRFVFETGKKVHFEEIPFLDQKVVVLSIEGKPENLIMLKDKDLKKYIKAVDIIKSGDTTKFVFELSDDVSEYKIFTLKKPFRIVIDFIKGAKVKGIQRIEKRYDIDIVKSDRIKTKKVKLIDDPIFSILTKRDLEIEIPESFVGDKKIVVIDPGHGGRDPGAIHNGLVEKDVNLKIAKRLKKIIEKDPRFKVYLTREDDRFVSLYKRTVFAVKKRADIFISIHCNSSPTLKESGTYIYTLNLRGARSKLAKLVEMRENKAVVDYVRVSTNPVVNRIVADLAISSTMTEGLNFAKYLKRYLKDVTDFRDIDSANFAVLKTPGIPSVLIETLYLTDPLDAYLLKNDLFIENFSLSVYNAIVDYFFEKK</sequence>
<dbReference type="eggNOG" id="COG0860">
    <property type="taxonomic scope" value="Bacteria"/>
</dbReference>
<dbReference type="EMBL" id="CP001230">
    <property type="protein sequence ID" value="ACO04048.1"/>
    <property type="molecule type" value="Genomic_DNA"/>
</dbReference>
<dbReference type="Gene3D" id="3.40.630.40">
    <property type="entry name" value="Zn-dependent exopeptidases"/>
    <property type="match status" value="1"/>
</dbReference>
<dbReference type="SMART" id="SM00646">
    <property type="entry name" value="Ami_3"/>
    <property type="match status" value="1"/>
</dbReference>
<dbReference type="GO" id="GO:0009253">
    <property type="term" value="P:peptidoglycan catabolic process"/>
    <property type="evidence" value="ECO:0007669"/>
    <property type="project" value="InterPro"/>
</dbReference>
<dbReference type="Proteomes" id="UP000001366">
    <property type="component" value="Chromosome"/>
</dbReference>
<dbReference type="STRING" id="123214.PERMA_0450"/>
<dbReference type="AlphaFoldDB" id="C0QU75"/>
<dbReference type="PANTHER" id="PTHR30404:SF0">
    <property type="entry name" value="N-ACETYLMURAMOYL-L-ALANINE AMIDASE AMIC"/>
    <property type="match status" value="1"/>
</dbReference>
<evidence type="ECO:0000259" key="4">
    <source>
        <dbReference type="SMART" id="SM00646"/>
    </source>
</evidence>
<organism evidence="5 6">
    <name type="scientific">Persephonella marina (strain DSM 14350 / EX-H1)</name>
    <dbReference type="NCBI Taxonomy" id="123214"/>
    <lineage>
        <taxon>Bacteria</taxon>
        <taxon>Pseudomonadati</taxon>
        <taxon>Aquificota</taxon>
        <taxon>Aquificia</taxon>
        <taxon>Aquificales</taxon>
        <taxon>Hydrogenothermaceae</taxon>
        <taxon>Persephonella</taxon>
    </lineage>
</organism>
<dbReference type="InterPro" id="IPR050695">
    <property type="entry name" value="N-acetylmuramoyl_amidase_3"/>
</dbReference>
<dbReference type="GO" id="GO:0030288">
    <property type="term" value="C:outer membrane-bounded periplasmic space"/>
    <property type="evidence" value="ECO:0007669"/>
    <property type="project" value="TreeGrafter"/>
</dbReference>
<proteinExistence type="predicted"/>
<protein>
    <recommendedName>
        <fullName evidence="2">N-acetylmuramoyl-L-alanine amidase</fullName>
        <ecNumber evidence="2">3.5.1.28</ecNumber>
    </recommendedName>
</protein>
<keyword evidence="3" id="KW-0378">Hydrolase</keyword>
<gene>
    <name evidence="5" type="ordered locus">PERMA_0450</name>
</gene>
<dbReference type="InterPro" id="IPR002508">
    <property type="entry name" value="MurNAc-LAA_cat"/>
</dbReference>
<keyword evidence="6" id="KW-1185">Reference proteome</keyword>
<dbReference type="CDD" id="cd02696">
    <property type="entry name" value="MurNAc-LAA"/>
    <property type="match status" value="1"/>
</dbReference>
<dbReference type="Gene3D" id="2.60.40.3500">
    <property type="match status" value="1"/>
</dbReference>
<dbReference type="HOGENOM" id="CLU_014322_2_2_0"/>
<evidence type="ECO:0000313" key="5">
    <source>
        <dbReference type="EMBL" id="ACO04048.1"/>
    </source>
</evidence>
<name>C0QU75_PERMH</name>
<evidence type="ECO:0000256" key="1">
    <source>
        <dbReference type="ARBA" id="ARBA00001561"/>
    </source>
</evidence>
<dbReference type="PANTHER" id="PTHR30404">
    <property type="entry name" value="N-ACETYLMURAMOYL-L-ALANINE AMIDASE"/>
    <property type="match status" value="1"/>
</dbReference>
<evidence type="ECO:0000256" key="3">
    <source>
        <dbReference type="ARBA" id="ARBA00022801"/>
    </source>
</evidence>
<feature type="domain" description="MurNAc-LAA" evidence="4">
    <location>
        <begin position="236"/>
        <end position="387"/>
    </location>
</feature>
<accession>C0QU75</accession>
<dbReference type="KEGG" id="pmx:PERMA_0450"/>
<evidence type="ECO:0000313" key="6">
    <source>
        <dbReference type="Proteomes" id="UP000001366"/>
    </source>
</evidence>
<dbReference type="GO" id="GO:0008745">
    <property type="term" value="F:N-acetylmuramoyl-L-alanine amidase activity"/>
    <property type="evidence" value="ECO:0007669"/>
    <property type="project" value="UniProtKB-EC"/>
</dbReference>
<dbReference type="EC" id="3.5.1.28" evidence="2"/>
<dbReference type="Pfam" id="PF01520">
    <property type="entry name" value="Amidase_3"/>
    <property type="match status" value="1"/>
</dbReference>
<dbReference type="PaxDb" id="123214-PERMA_0450"/>
<comment type="catalytic activity">
    <reaction evidence="1">
        <text>Hydrolyzes the link between N-acetylmuramoyl residues and L-amino acid residues in certain cell-wall glycopeptides.</text>
        <dbReference type="EC" id="3.5.1.28"/>
    </reaction>
</comment>
<dbReference type="SUPFAM" id="SSF53187">
    <property type="entry name" value="Zn-dependent exopeptidases"/>
    <property type="match status" value="1"/>
</dbReference>
<dbReference type="OrthoDB" id="9806267at2"/>